<organism evidence="1 2">
    <name type="scientific">Drosophila rubida</name>
    <dbReference type="NCBI Taxonomy" id="30044"/>
    <lineage>
        <taxon>Eukaryota</taxon>
        <taxon>Metazoa</taxon>
        <taxon>Ecdysozoa</taxon>
        <taxon>Arthropoda</taxon>
        <taxon>Hexapoda</taxon>
        <taxon>Insecta</taxon>
        <taxon>Pterygota</taxon>
        <taxon>Neoptera</taxon>
        <taxon>Endopterygota</taxon>
        <taxon>Diptera</taxon>
        <taxon>Brachycera</taxon>
        <taxon>Muscomorpha</taxon>
        <taxon>Ephydroidea</taxon>
        <taxon>Drosophilidae</taxon>
        <taxon>Drosophila</taxon>
    </lineage>
</organism>
<reference evidence="1" key="1">
    <citation type="journal article" date="2021" name="Mol. Ecol. Resour.">
        <title>Phylogenomic analyses of the genus Drosophila reveals genomic signals of climate adaptation.</title>
        <authorList>
            <person name="Li F."/>
            <person name="Rane R.V."/>
            <person name="Luria V."/>
            <person name="Xiong Z."/>
            <person name="Chen J."/>
            <person name="Li Z."/>
            <person name="Catullo R.A."/>
            <person name="Griffin P.C."/>
            <person name="Schiffer M."/>
            <person name="Pearce S."/>
            <person name="Lee S.F."/>
            <person name="McElroy K."/>
            <person name="Stocker A."/>
            <person name="Shirriffs J."/>
            <person name="Cockerell F."/>
            <person name="Coppin C."/>
            <person name="Sgro C.M."/>
            <person name="Karger A."/>
            <person name="Cain J.W."/>
            <person name="Weber J.A."/>
            <person name="Santpere G."/>
            <person name="Kirschner M.W."/>
            <person name="Hoffmann A.A."/>
            <person name="Oakeshott J.G."/>
            <person name="Zhang G."/>
        </authorList>
    </citation>
    <scope>NUCLEOTIDE SEQUENCE</scope>
    <source>
        <strain evidence="1">BGI-SZ-2011g</strain>
    </source>
</reference>
<comment type="caution">
    <text evidence="1">The sequence shown here is derived from an EMBL/GenBank/DDBJ whole genome shotgun (WGS) entry which is preliminary data.</text>
</comment>
<protein>
    <submittedName>
        <fullName evidence="1">Uncharacterized protein</fullName>
    </submittedName>
</protein>
<dbReference type="Proteomes" id="UP001200034">
    <property type="component" value="Unassembled WGS sequence"/>
</dbReference>
<dbReference type="AlphaFoldDB" id="A0AAD4JVE7"/>
<name>A0AAD4JVE7_9MUSC</name>
<gene>
    <name evidence="1" type="ORF">KR093_010183</name>
</gene>
<evidence type="ECO:0000313" key="1">
    <source>
        <dbReference type="EMBL" id="KAH8360007.1"/>
    </source>
</evidence>
<proteinExistence type="predicted"/>
<keyword evidence="2" id="KW-1185">Reference proteome</keyword>
<evidence type="ECO:0000313" key="2">
    <source>
        <dbReference type="Proteomes" id="UP001200034"/>
    </source>
</evidence>
<sequence>MVGPFMQGILLIGIIYWYEYSKSMMSMINDYYRSEFQRKIQAASPSKPAEETPLSVDNFMDYVREIDSKSQSEDQPVCIESNDSVEPLSAYSHTLIRFLQITGAYPALEVSIPQRTAADSSCIS</sequence>
<dbReference type="EMBL" id="JAJJHW010003409">
    <property type="protein sequence ID" value="KAH8360007.1"/>
    <property type="molecule type" value="Genomic_DNA"/>
</dbReference>
<accession>A0AAD4JVE7</accession>